<evidence type="ECO:0000256" key="3">
    <source>
        <dbReference type="ARBA" id="ARBA00023163"/>
    </source>
</evidence>
<dbReference type="InterPro" id="IPR011075">
    <property type="entry name" value="TetR_C"/>
</dbReference>
<dbReference type="Pfam" id="PF00440">
    <property type="entry name" value="TetR_N"/>
    <property type="match status" value="1"/>
</dbReference>
<proteinExistence type="predicted"/>
<reference evidence="7 8" key="1">
    <citation type="journal article" date="2019" name="Sci. Rep.">
        <title>Extended insight into the Mycobacterium chelonae-abscessus complex through whole genome sequencing of Mycobacterium salmoniphilum outbreak and Mycobacterium salmoniphilum-like strains.</title>
        <authorList>
            <person name="Behra P.R.K."/>
            <person name="Das S."/>
            <person name="Pettersson B.M.F."/>
            <person name="Shirreff L."/>
            <person name="DuCote T."/>
            <person name="Jacobsson K.G."/>
            <person name="Ennis D.G."/>
            <person name="Kirsebom L.A."/>
        </authorList>
    </citation>
    <scope>NUCLEOTIDE SEQUENCE [LARGE SCALE GENOMIC DNA]</scope>
    <source>
        <strain evidence="7 8">CCUG 60884</strain>
    </source>
</reference>
<gene>
    <name evidence="7" type="ORF">CCUG60884_00447</name>
</gene>
<keyword evidence="2 4" id="KW-0238">DNA-binding</keyword>
<dbReference type="AlphaFoldDB" id="A0A4R8SXN6"/>
<dbReference type="Gene3D" id="1.10.357.10">
    <property type="entry name" value="Tetracycline Repressor, domain 2"/>
    <property type="match status" value="1"/>
</dbReference>
<dbReference type="EMBL" id="PECL01000006">
    <property type="protein sequence ID" value="TEA07969.1"/>
    <property type="molecule type" value="Genomic_DNA"/>
</dbReference>
<organism evidence="7 8">
    <name type="scientific">Mycobacteroides salmoniphilum</name>
    <dbReference type="NCBI Taxonomy" id="404941"/>
    <lineage>
        <taxon>Bacteria</taxon>
        <taxon>Bacillati</taxon>
        <taxon>Actinomycetota</taxon>
        <taxon>Actinomycetes</taxon>
        <taxon>Mycobacteriales</taxon>
        <taxon>Mycobacteriaceae</taxon>
        <taxon>Mycobacteroides</taxon>
    </lineage>
</organism>
<dbReference type="InterPro" id="IPR050109">
    <property type="entry name" value="HTH-type_TetR-like_transc_reg"/>
</dbReference>
<feature type="DNA-binding region" description="H-T-H motif" evidence="4">
    <location>
        <begin position="60"/>
        <end position="79"/>
    </location>
</feature>
<feature type="region of interest" description="Disordered" evidence="5">
    <location>
        <begin position="14"/>
        <end position="37"/>
    </location>
</feature>
<sequence>MWLNLVVDMVTDRQGSVASQRDSHEGDSTRQGRPRSEASRVAILQATLALIEEVGIKALTIEAVAHRAKVGKSTVYRWWPSQAVLIIEAMDQIQYPELPDTGDIVTDLVELGIFMRDSVFGSVVGTILLHLRSDLAALDPSVSEYVAGRMIWPTVVIDRAVARGELDGSVDPLLLLGMASGPVLAHVLLGAPAPTNEALERAARIAIAPYVQRIEQS</sequence>
<evidence type="ECO:0000256" key="4">
    <source>
        <dbReference type="PROSITE-ProRule" id="PRU00335"/>
    </source>
</evidence>
<dbReference type="InterPro" id="IPR001647">
    <property type="entry name" value="HTH_TetR"/>
</dbReference>
<protein>
    <submittedName>
        <fullName evidence="7">Bacterial regulatory protein, tetR family</fullName>
    </submittedName>
</protein>
<evidence type="ECO:0000256" key="5">
    <source>
        <dbReference type="SAM" id="MobiDB-lite"/>
    </source>
</evidence>
<accession>A0A4R8SXN6</accession>
<dbReference type="GO" id="GO:0000976">
    <property type="term" value="F:transcription cis-regulatory region binding"/>
    <property type="evidence" value="ECO:0007669"/>
    <property type="project" value="TreeGrafter"/>
</dbReference>
<dbReference type="Gene3D" id="1.10.10.60">
    <property type="entry name" value="Homeodomain-like"/>
    <property type="match status" value="1"/>
</dbReference>
<evidence type="ECO:0000259" key="6">
    <source>
        <dbReference type="PROSITE" id="PS50977"/>
    </source>
</evidence>
<dbReference type="InterPro" id="IPR009057">
    <property type="entry name" value="Homeodomain-like_sf"/>
</dbReference>
<name>A0A4R8SXN6_9MYCO</name>
<dbReference type="PANTHER" id="PTHR30055">
    <property type="entry name" value="HTH-TYPE TRANSCRIPTIONAL REGULATOR RUTR"/>
    <property type="match status" value="1"/>
</dbReference>
<dbReference type="Pfam" id="PF16859">
    <property type="entry name" value="TetR_C_11"/>
    <property type="match status" value="1"/>
</dbReference>
<evidence type="ECO:0000313" key="8">
    <source>
        <dbReference type="Proteomes" id="UP000294604"/>
    </source>
</evidence>
<dbReference type="Proteomes" id="UP000294604">
    <property type="component" value="Unassembled WGS sequence"/>
</dbReference>
<evidence type="ECO:0000256" key="2">
    <source>
        <dbReference type="ARBA" id="ARBA00023125"/>
    </source>
</evidence>
<keyword evidence="3" id="KW-0804">Transcription</keyword>
<dbReference type="PANTHER" id="PTHR30055:SF148">
    <property type="entry name" value="TETR-FAMILY TRANSCRIPTIONAL REGULATOR"/>
    <property type="match status" value="1"/>
</dbReference>
<keyword evidence="1" id="KW-0805">Transcription regulation</keyword>
<dbReference type="SUPFAM" id="SSF46689">
    <property type="entry name" value="Homeodomain-like"/>
    <property type="match status" value="1"/>
</dbReference>
<feature type="compositionally biased region" description="Basic and acidic residues" evidence="5">
    <location>
        <begin position="21"/>
        <end position="37"/>
    </location>
</feature>
<dbReference type="SUPFAM" id="SSF48498">
    <property type="entry name" value="Tetracyclin repressor-like, C-terminal domain"/>
    <property type="match status" value="1"/>
</dbReference>
<evidence type="ECO:0000256" key="1">
    <source>
        <dbReference type="ARBA" id="ARBA00023015"/>
    </source>
</evidence>
<dbReference type="GO" id="GO:0003700">
    <property type="term" value="F:DNA-binding transcription factor activity"/>
    <property type="evidence" value="ECO:0007669"/>
    <property type="project" value="TreeGrafter"/>
</dbReference>
<dbReference type="PROSITE" id="PS50977">
    <property type="entry name" value="HTH_TETR_2"/>
    <property type="match status" value="1"/>
</dbReference>
<feature type="domain" description="HTH tetR-type" evidence="6">
    <location>
        <begin position="37"/>
        <end position="97"/>
    </location>
</feature>
<dbReference type="InterPro" id="IPR036271">
    <property type="entry name" value="Tet_transcr_reg_TetR-rel_C_sf"/>
</dbReference>
<comment type="caution">
    <text evidence="7">The sequence shown here is derived from an EMBL/GenBank/DDBJ whole genome shotgun (WGS) entry which is preliminary data.</text>
</comment>
<evidence type="ECO:0000313" key="7">
    <source>
        <dbReference type="EMBL" id="TEA07969.1"/>
    </source>
</evidence>